<accession>A0ABD5S285</accession>
<gene>
    <name evidence="1" type="ORF">ACFQE1_15155</name>
</gene>
<evidence type="ECO:0000313" key="2">
    <source>
        <dbReference type="Proteomes" id="UP001596328"/>
    </source>
</evidence>
<comment type="caution">
    <text evidence="1">The sequence shown here is derived from an EMBL/GenBank/DDBJ whole genome shotgun (WGS) entry which is preliminary data.</text>
</comment>
<proteinExistence type="predicted"/>
<dbReference type="AlphaFoldDB" id="A0ABD5S285"/>
<evidence type="ECO:0000313" key="1">
    <source>
        <dbReference type="EMBL" id="MFC6725680.1"/>
    </source>
</evidence>
<dbReference type="Proteomes" id="UP001596328">
    <property type="component" value="Unassembled WGS sequence"/>
</dbReference>
<organism evidence="1 2">
    <name type="scientific">Halobium palmae</name>
    <dbReference type="NCBI Taxonomy" id="1776492"/>
    <lineage>
        <taxon>Archaea</taxon>
        <taxon>Methanobacteriati</taxon>
        <taxon>Methanobacteriota</taxon>
        <taxon>Stenosarchaea group</taxon>
        <taxon>Halobacteria</taxon>
        <taxon>Halobacteriales</taxon>
        <taxon>Haloferacaceae</taxon>
        <taxon>Halobium</taxon>
    </lineage>
</organism>
<reference evidence="1 2" key="1">
    <citation type="journal article" date="2019" name="Int. J. Syst. Evol. Microbiol.">
        <title>The Global Catalogue of Microorganisms (GCM) 10K type strain sequencing project: providing services to taxonomists for standard genome sequencing and annotation.</title>
        <authorList>
            <consortium name="The Broad Institute Genomics Platform"/>
            <consortium name="The Broad Institute Genome Sequencing Center for Infectious Disease"/>
            <person name="Wu L."/>
            <person name="Ma J."/>
        </authorList>
    </citation>
    <scope>NUCLEOTIDE SEQUENCE [LARGE SCALE GENOMIC DNA]</scope>
    <source>
        <strain evidence="1 2">NBRC 111368</strain>
    </source>
</reference>
<sequence length="112" mass="11861">MDDGDGTRGRTRRAVLGAGALAGAHMGYERSVNQAVDGTFAEPAYDDVTLVGVQSQYGGWPGTTPNVTVTATRTTNTNHSSLAPTLERRIEDRTGRDVRVSVQYTESSTASA</sequence>
<name>A0ABD5S285_9EURY</name>
<feature type="non-terminal residue" evidence="1">
    <location>
        <position position="112"/>
    </location>
</feature>
<dbReference type="EMBL" id="JBHSWU010000649">
    <property type="protein sequence ID" value="MFC6725680.1"/>
    <property type="molecule type" value="Genomic_DNA"/>
</dbReference>
<protein>
    <submittedName>
        <fullName evidence="1">DUF389 domain-containing protein</fullName>
    </submittedName>
</protein>
<keyword evidence="2" id="KW-1185">Reference proteome</keyword>